<feature type="domain" description="PKD-like" evidence="2">
    <location>
        <begin position="36"/>
        <end position="103"/>
    </location>
</feature>
<feature type="chain" id="PRO_5047266335" description="PKD-like domain-containing protein" evidence="1">
    <location>
        <begin position="22"/>
        <end position="437"/>
    </location>
</feature>
<name>A0ABW4WUR9_9BACT</name>
<dbReference type="Proteomes" id="UP001597369">
    <property type="component" value="Unassembled WGS sequence"/>
</dbReference>
<dbReference type="RefSeq" id="WP_229960168.1">
    <property type="nucleotide sequence ID" value="NZ_JAJJWI010000007.1"/>
</dbReference>
<keyword evidence="4" id="KW-1185">Reference proteome</keyword>
<accession>A0ABW4WUR9</accession>
<dbReference type="EMBL" id="JBHUHV010000019">
    <property type="protein sequence ID" value="MFD2066428.1"/>
    <property type="molecule type" value="Genomic_DNA"/>
</dbReference>
<dbReference type="Pfam" id="PF19408">
    <property type="entry name" value="PKD_6"/>
    <property type="match status" value="1"/>
</dbReference>
<protein>
    <recommendedName>
        <fullName evidence="2">PKD-like domain-containing protein</fullName>
    </recommendedName>
</protein>
<sequence length="437" mass="45687">MMKNKITFLLLLFVTVLGFTACDDDDNEPFFDPTRLAIGGPDEVAPGTNRNYTIGNITSPETYTWSVEGPAQIVGSNTGATITVAFQSVGEAVITATNGTETGRLTVEVANVAPAVTATLDTTAMGQQKALRNGESDTVFFEFDAPFRDIESFGINTEDSTAFNQGTEPFTSGTLGELSQLDNGRYYAIYTAGPGNGTPEAKFANIIATSEYGSDTVETAYVQLYRVDNIAPVVDFTYSQPTANEGTVVTVTATFSEAVMPADPADTLLFVTLSGAGTSAERDTLMATDNPLVYTFEYEVSETATNGPVQIGIEGVVDFAGNELAGVNNASDLVIDNTNPTVTGTATDAGNSASIAISSTEAGTGMYLIMRAGADAPTDADEFMAAQGVASRSVELTAGTSKTVTQALAAGNYVVYFMAMDAAGNYSGIESNNLIMN</sequence>
<evidence type="ECO:0000256" key="1">
    <source>
        <dbReference type="SAM" id="SignalP"/>
    </source>
</evidence>
<organism evidence="3 4">
    <name type="scientific">Pontibacter silvestris</name>
    <dbReference type="NCBI Taxonomy" id="2305183"/>
    <lineage>
        <taxon>Bacteria</taxon>
        <taxon>Pseudomonadati</taxon>
        <taxon>Bacteroidota</taxon>
        <taxon>Cytophagia</taxon>
        <taxon>Cytophagales</taxon>
        <taxon>Hymenobacteraceae</taxon>
        <taxon>Pontibacter</taxon>
    </lineage>
</organism>
<evidence type="ECO:0000259" key="2">
    <source>
        <dbReference type="Pfam" id="PF19408"/>
    </source>
</evidence>
<dbReference type="PROSITE" id="PS51257">
    <property type="entry name" value="PROKAR_LIPOPROTEIN"/>
    <property type="match status" value="1"/>
</dbReference>
<dbReference type="InterPro" id="IPR045829">
    <property type="entry name" value="PKD_6"/>
</dbReference>
<evidence type="ECO:0000313" key="4">
    <source>
        <dbReference type="Proteomes" id="UP001597369"/>
    </source>
</evidence>
<keyword evidence="1" id="KW-0732">Signal</keyword>
<evidence type="ECO:0000313" key="3">
    <source>
        <dbReference type="EMBL" id="MFD2066428.1"/>
    </source>
</evidence>
<gene>
    <name evidence="3" type="ORF">ACFSKU_05985</name>
</gene>
<feature type="signal peptide" evidence="1">
    <location>
        <begin position="1"/>
        <end position="21"/>
    </location>
</feature>
<reference evidence="4" key="1">
    <citation type="journal article" date="2019" name="Int. J. Syst. Evol. Microbiol.">
        <title>The Global Catalogue of Microorganisms (GCM) 10K type strain sequencing project: providing services to taxonomists for standard genome sequencing and annotation.</title>
        <authorList>
            <consortium name="The Broad Institute Genomics Platform"/>
            <consortium name="The Broad Institute Genome Sequencing Center for Infectious Disease"/>
            <person name="Wu L."/>
            <person name="Ma J."/>
        </authorList>
    </citation>
    <scope>NUCLEOTIDE SEQUENCE [LARGE SCALE GENOMIC DNA]</scope>
    <source>
        <strain evidence="4">JCM 16545</strain>
    </source>
</reference>
<comment type="caution">
    <text evidence="3">The sequence shown here is derived from an EMBL/GenBank/DDBJ whole genome shotgun (WGS) entry which is preliminary data.</text>
</comment>
<proteinExistence type="predicted"/>